<reference evidence="2 3" key="1">
    <citation type="submission" date="2013-12" db="EMBL/GenBank/DDBJ databases">
        <authorList>
            <consortium name="DOE Joint Genome Institute"/>
            <person name="Smidt H."/>
            <person name="Huntemann M."/>
            <person name="Han J."/>
            <person name="Chen A."/>
            <person name="Kyrpides N."/>
            <person name="Mavromatis K."/>
            <person name="Markowitz V."/>
            <person name="Palaniappan K."/>
            <person name="Ivanova N."/>
            <person name="Schaumberg A."/>
            <person name="Pati A."/>
            <person name="Liolios K."/>
            <person name="Nordberg H.P."/>
            <person name="Cantor M.N."/>
            <person name="Hua S.X."/>
            <person name="Woyke T."/>
        </authorList>
    </citation>
    <scope>NUCLEOTIDE SEQUENCE [LARGE SCALE GENOMIC DNA]</scope>
    <source>
        <strain evidence="3">DSM 15288</strain>
    </source>
</reference>
<dbReference type="InterPro" id="IPR024185">
    <property type="entry name" value="FTHF_cligase-like_sf"/>
</dbReference>
<evidence type="ECO:0000313" key="3">
    <source>
        <dbReference type="Proteomes" id="UP000010847"/>
    </source>
</evidence>
<organism evidence="2 3">
    <name type="scientific">Desulfitobacterium metallireducens DSM 15288</name>
    <dbReference type="NCBI Taxonomy" id="871968"/>
    <lineage>
        <taxon>Bacteria</taxon>
        <taxon>Bacillati</taxon>
        <taxon>Bacillota</taxon>
        <taxon>Clostridia</taxon>
        <taxon>Eubacteriales</taxon>
        <taxon>Desulfitobacteriaceae</taxon>
        <taxon>Desulfitobacterium</taxon>
    </lineage>
</organism>
<dbReference type="OrthoDB" id="9794157at2"/>
<name>W0EBX4_9FIRM</name>
<accession>W0EBX4</accession>
<dbReference type="PANTHER" id="PTHR43682">
    <property type="entry name" value="LACTATE UTILIZATION PROTEIN C"/>
    <property type="match status" value="1"/>
</dbReference>
<dbReference type="Proteomes" id="UP000010847">
    <property type="component" value="Chromosome"/>
</dbReference>
<sequence length="188" mass="20500">MGDVNLLYDRFKSKMESVSGECYRANTVAEAQKLMGKLLQEKGIKSIAMVDSPLARSCDLAHFLPESGLTLHMDHYQEVTPTVDAGITEMKWAIAELGTLVQYAVDVNERLCSAFTPIHFALVRTSALIPTLPEALSVIHTEPQIPGFIGFITGPSRTSDIERVLTIGVHGPGELIAIFVDDSVEEGK</sequence>
<dbReference type="EMBL" id="CP007032">
    <property type="protein sequence ID" value="AHF06674.1"/>
    <property type="molecule type" value="Genomic_DNA"/>
</dbReference>
<feature type="domain" description="LUD" evidence="1">
    <location>
        <begin position="9"/>
        <end position="180"/>
    </location>
</feature>
<dbReference type="HOGENOM" id="CLU_090664_1_3_9"/>
<dbReference type="AlphaFoldDB" id="W0EBX4"/>
<dbReference type="InterPro" id="IPR003741">
    <property type="entry name" value="LUD_dom"/>
</dbReference>
<dbReference type="RefSeq" id="WP_006715657.1">
    <property type="nucleotide sequence ID" value="NZ_CP007032.1"/>
</dbReference>
<dbReference type="SUPFAM" id="SSF100950">
    <property type="entry name" value="NagB/RpiA/CoA transferase-like"/>
    <property type="match status" value="1"/>
</dbReference>
<protein>
    <submittedName>
        <fullName evidence="2">Lactate utilization protein C</fullName>
    </submittedName>
</protein>
<evidence type="ECO:0000259" key="1">
    <source>
        <dbReference type="Pfam" id="PF02589"/>
    </source>
</evidence>
<proteinExistence type="predicted"/>
<dbReference type="PANTHER" id="PTHR43682:SF1">
    <property type="entry name" value="LACTATE UTILIZATION PROTEIN C"/>
    <property type="match status" value="1"/>
</dbReference>
<dbReference type="eggNOG" id="COG1556">
    <property type="taxonomic scope" value="Bacteria"/>
</dbReference>
<dbReference type="KEGG" id="dmt:DESME_06095"/>
<dbReference type="InterPro" id="IPR037171">
    <property type="entry name" value="NagB/RpiA_transferase-like"/>
</dbReference>
<evidence type="ECO:0000313" key="2">
    <source>
        <dbReference type="EMBL" id="AHF06674.1"/>
    </source>
</evidence>
<gene>
    <name evidence="2" type="ORF">DESME_06095</name>
</gene>
<dbReference type="STRING" id="871968.DESME_06095"/>
<dbReference type="Pfam" id="PF02589">
    <property type="entry name" value="LUD_dom"/>
    <property type="match status" value="1"/>
</dbReference>
<dbReference type="Gene3D" id="3.40.50.10420">
    <property type="entry name" value="NagB/RpiA/CoA transferase-like"/>
    <property type="match status" value="1"/>
</dbReference>
<keyword evidence="3" id="KW-1185">Reference proteome</keyword>